<feature type="chain" id="PRO_5040719216" evidence="5">
    <location>
        <begin position="24"/>
        <end position="529"/>
    </location>
</feature>
<proteinExistence type="inferred from homology"/>
<reference evidence="7" key="2">
    <citation type="submission" date="2023-01" db="EMBL/GenBank/DDBJ databases">
        <authorList>
            <person name="Sun Q."/>
            <person name="Evtushenko L."/>
        </authorList>
    </citation>
    <scope>NUCLEOTIDE SEQUENCE</scope>
    <source>
        <strain evidence="7">VKM Ac-1958</strain>
    </source>
</reference>
<accession>A0A9W6HRC9</accession>
<evidence type="ECO:0000256" key="2">
    <source>
        <dbReference type="ARBA" id="ARBA00005695"/>
    </source>
</evidence>
<dbReference type="GO" id="GO:0043190">
    <property type="term" value="C:ATP-binding cassette (ABC) transporter complex"/>
    <property type="evidence" value="ECO:0007669"/>
    <property type="project" value="InterPro"/>
</dbReference>
<dbReference type="RefSeq" id="WP_204938407.1">
    <property type="nucleotide sequence ID" value="NZ_BAAAUM010000001.1"/>
</dbReference>
<organism evidence="7 8">
    <name type="scientific">Microbacterium keratanolyticum</name>
    <dbReference type="NCBI Taxonomy" id="67574"/>
    <lineage>
        <taxon>Bacteria</taxon>
        <taxon>Bacillati</taxon>
        <taxon>Actinomycetota</taxon>
        <taxon>Actinomycetes</taxon>
        <taxon>Micrococcales</taxon>
        <taxon>Microbacteriaceae</taxon>
        <taxon>Microbacterium</taxon>
    </lineage>
</organism>
<keyword evidence="4 5" id="KW-0732">Signal</keyword>
<feature type="signal peptide" evidence="5">
    <location>
        <begin position="1"/>
        <end position="23"/>
    </location>
</feature>
<dbReference type="Gene3D" id="3.10.105.10">
    <property type="entry name" value="Dipeptide-binding Protein, Domain 3"/>
    <property type="match status" value="1"/>
</dbReference>
<keyword evidence="3" id="KW-0813">Transport</keyword>
<evidence type="ECO:0000313" key="8">
    <source>
        <dbReference type="Proteomes" id="UP001142325"/>
    </source>
</evidence>
<dbReference type="InterPro" id="IPR039424">
    <property type="entry name" value="SBP_5"/>
</dbReference>
<dbReference type="CDD" id="cd00995">
    <property type="entry name" value="PBP2_NikA_DppA_OppA_like"/>
    <property type="match status" value="1"/>
</dbReference>
<protein>
    <submittedName>
        <fullName evidence="7">Peptide ABC transporter substrate-binding protein</fullName>
    </submittedName>
</protein>
<dbReference type="GO" id="GO:0030313">
    <property type="term" value="C:cell envelope"/>
    <property type="evidence" value="ECO:0007669"/>
    <property type="project" value="UniProtKB-SubCell"/>
</dbReference>
<comment type="subcellular location">
    <subcellularLocation>
        <location evidence="1">Cell envelope</location>
    </subcellularLocation>
</comment>
<evidence type="ECO:0000256" key="5">
    <source>
        <dbReference type="SAM" id="SignalP"/>
    </source>
</evidence>
<dbReference type="Gene3D" id="3.40.190.10">
    <property type="entry name" value="Periplasmic binding protein-like II"/>
    <property type="match status" value="1"/>
</dbReference>
<dbReference type="PIRSF" id="PIRSF002741">
    <property type="entry name" value="MppA"/>
    <property type="match status" value="1"/>
</dbReference>
<dbReference type="AlphaFoldDB" id="A0A9W6HRC9"/>
<name>A0A9W6HRC9_9MICO</name>
<dbReference type="Pfam" id="PF00496">
    <property type="entry name" value="SBP_bac_5"/>
    <property type="match status" value="1"/>
</dbReference>
<evidence type="ECO:0000256" key="3">
    <source>
        <dbReference type="ARBA" id="ARBA00022448"/>
    </source>
</evidence>
<dbReference type="GO" id="GO:0042597">
    <property type="term" value="C:periplasmic space"/>
    <property type="evidence" value="ECO:0007669"/>
    <property type="project" value="UniProtKB-ARBA"/>
</dbReference>
<reference evidence="7" key="1">
    <citation type="journal article" date="2014" name="Int. J. Syst. Evol. Microbiol.">
        <title>Complete genome sequence of Corynebacterium casei LMG S-19264T (=DSM 44701T), isolated from a smear-ripened cheese.</title>
        <authorList>
            <consortium name="US DOE Joint Genome Institute (JGI-PGF)"/>
            <person name="Walter F."/>
            <person name="Albersmeier A."/>
            <person name="Kalinowski J."/>
            <person name="Ruckert C."/>
        </authorList>
    </citation>
    <scope>NUCLEOTIDE SEQUENCE</scope>
    <source>
        <strain evidence="7">VKM Ac-1958</strain>
    </source>
</reference>
<keyword evidence="8" id="KW-1185">Reference proteome</keyword>
<evidence type="ECO:0000313" key="7">
    <source>
        <dbReference type="EMBL" id="GLK00709.1"/>
    </source>
</evidence>
<comment type="similarity">
    <text evidence="2">Belongs to the bacterial solute-binding protein 5 family.</text>
</comment>
<dbReference type="SUPFAM" id="SSF53850">
    <property type="entry name" value="Periplasmic binding protein-like II"/>
    <property type="match status" value="1"/>
</dbReference>
<gene>
    <name evidence="7" type="ORF">GCM10017596_04240</name>
</gene>
<dbReference type="GO" id="GO:0015833">
    <property type="term" value="P:peptide transport"/>
    <property type="evidence" value="ECO:0007669"/>
    <property type="project" value="TreeGrafter"/>
</dbReference>
<dbReference type="EMBL" id="BSET01000001">
    <property type="protein sequence ID" value="GLK00709.1"/>
    <property type="molecule type" value="Genomic_DNA"/>
</dbReference>
<dbReference type="InterPro" id="IPR000914">
    <property type="entry name" value="SBP_5_dom"/>
</dbReference>
<dbReference type="PROSITE" id="PS51257">
    <property type="entry name" value="PROKAR_LIPOPROTEIN"/>
    <property type="match status" value="1"/>
</dbReference>
<evidence type="ECO:0000259" key="6">
    <source>
        <dbReference type="Pfam" id="PF00496"/>
    </source>
</evidence>
<evidence type="ECO:0000256" key="4">
    <source>
        <dbReference type="ARBA" id="ARBA00022729"/>
    </source>
</evidence>
<dbReference type="GO" id="GO:1904680">
    <property type="term" value="F:peptide transmembrane transporter activity"/>
    <property type="evidence" value="ECO:0007669"/>
    <property type="project" value="TreeGrafter"/>
</dbReference>
<dbReference type="InterPro" id="IPR030678">
    <property type="entry name" value="Peptide/Ni-bd"/>
</dbReference>
<sequence length="529" mass="54815">MRSRILAPLALAATAALTLTACAGGAAPAGSGEPAVDGTFTMALNADPGNLNPLLTAGSPTHQLAQLSYDFLVYVDPTTSEVSPWLAESWEETPSSATFTLRDDIVCADGTPLTAQTVADNITFVTTEDNKSALRGVYVPATASAVADGNTVTVSTPAASPFLLLNLSRLPILCDAALTDPESATTGTVGSGMYELTASVANDSYTYTRRDDYTWGPNDATAKTEGTPKTVEVKIITNESTAANQLLSGEINAAIITGADQERLDSSGFAAAESGAIAGEMYFNHGADRPTSDVAVRTALVQAVNLQDLAAVITGGRGIPSKSLVSTDPRACVDDTVTGNLPAFDPKAAAKTLEGAGWAKGADGIYAKDGQPLSLRFFYDSMGDTYDAAADVALQAWTELGADVEVTSGDSNKTVEVLLSGTDNSGWDISWEPIYVNLPSMLVPFFSGPAPAEGLNFLQVSNPEYDAAVAAATELVGPEACAAWADAEKALFAQTSVVPFADSIKKTYFNGAELAFGTRISGPALRVTK</sequence>
<comment type="caution">
    <text evidence="7">The sequence shown here is derived from an EMBL/GenBank/DDBJ whole genome shotgun (WGS) entry which is preliminary data.</text>
</comment>
<dbReference type="PANTHER" id="PTHR30290:SF10">
    <property type="entry name" value="PERIPLASMIC OLIGOPEPTIDE-BINDING PROTEIN-RELATED"/>
    <property type="match status" value="1"/>
</dbReference>
<dbReference type="PANTHER" id="PTHR30290">
    <property type="entry name" value="PERIPLASMIC BINDING COMPONENT OF ABC TRANSPORTER"/>
    <property type="match status" value="1"/>
</dbReference>
<feature type="domain" description="Solute-binding protein family 5" evidence="6">
    <location>
        <begin position="81"/>
        <end position="447"/>
    </location>
</feature>
<dbReference type="Proteomes" id="UP001142325">
    <property type="component" value="Unassembled WGS sequence"/>
</dbReference>
<evidence type="ECO:0000256" key="1">
    <source>
        <dbReference type="ARBA" id="ARBA00004196"/>
    </source>
</evidence>